<dbReference type="InterPro" id="IPR051020">
    <property type="entry name" value="ALDH-related_metabolic_enz"/>
</dbReference>
<reference evidence="4" key="1">
    <citation type="submission" date="2020-05" db="EMBL/GenBank/DDBJ databases">
        <authorList>
            <person name="Chiriac C."/>
            <person name="Salcher M."/>
            <person name="Ghai R."/>
            <person name="Kavagutti S V."/>
        </authorList>
    </citation>
    <scope>NUCLEOTIDE SEQUENCE</scope>
</reference>
<dbReference type="Gene3D" id="3.40.309.10">
    <property type="entry name" value="Aldehyde Dehydrogenase, Chain A, domain 2"/>
    <property type="match status" value="1"/>
</dbReference>
<accession>A0A6J7D2Q7</accession>
<dbReference type="GO" id="GO:0008911">
    <property type="term" value="F:lactaldehyde dehydrogenase (NAD+) activity"/>
    <property type="evidence" value="ECO:0007669"/>
    <property type="project" value="TreeGrafter"/>
</dbReference>
<dbReference type="PANTHER" id="PTHR42991:SF1">
    <property type="entry name" value="ALDEHYDE DEHYDROGENASE"/>
    <property type="match status" value="1"/>
</dbReference>
<protein>
    <submittedName>
        <fullName evidence="4">Unannotated protein</fullName>
    </submittedName>
</protein>
<dbReference type="InterPro" id="IPR016162">
    <property type="entry name" value="Ald_DH_N"/>
</dbReference>
<dbReference type="Gene3D" id="3.40.605.10">
    <property type="entry name" value="Aldehyde Dehydrogenase, Chain A, domain 1"/>
    <property type="match status" value="1"/>
</dbReference>
<organism evidence="4">
    <name type="scientific">freshwater metagenome</name>
    <dbReference type="NCBI Taxonomy" id="449393"/>
    <lineage>
        <taxon>unclassified sequences</taxon>
        <taxon>metagenomes</taxon>
        <taxon>ecological metagenomes</taxon>
    </lineage>
</organism>
<gene>
    <name evidence="4" type="ORF">UFOPK3389_00374</name>
</gene>
<comment type="similarity">
    <text evidence="1">Belongs to the aldehyde dehydrogenase family.</text>
</comment>
<dbReference type="PANTHER" id="PTHR42991">
    <property type="entry name" value="ALDEHYDE DEHYDROGENASE"/>
    <property type="match status" value="1"/>
</dbReference>
<evidence type="ECO:0000256" key="1">
    <source>
        <dbReference type="ARBA" id="ARBA00009986"/>
    </source>
</evidence>
<dbReference type="InterPro" id="IPR016161">
    <property type="entry name" value="Ald_DH/histidinol_DH"/>
</dbReference>
<evidence type="ECO:0000256" key="2">
    <source>
        <dbReference type="ARBA" id="ARBA00023002"/>
    </source>
</evidence>
<dbReference type="AlphaFoldDB" id="A0A6J7D2Q7"/>
<dbReference type="Pfam" id="PF00171">
    <property type="entry name" value="Aldedh"/>
    <property type="match status" value="1"/>
</dbReference>
<name>A0A6J7D2Q7_9ZZZZ</name>
<evidence type="ECO:0000313" key="4">
    <source>
        <dbReference type="EMBL" id="CAB4864050.1"/>
    </source>
</evidence>
<dbReference type="EMBL" id="CAFBLL010000050">
    <property type="protein sequence ID" value="CAB4864050.1"/>
    <property type="molecule type" value="Genomic_DNA"/>
</dbReference>
<dbReference type="FunFam" id="3.40.605.10:FF:000007">
    <property type="entry name" value="NAD/NADP-dependent betaine aldehyde dehydrogenase"/>
    <property type="match status" value="1"/>
</dbReference>
<evidence type="ECO:0000259" key="3">
    <source>
        <dbReference type="Pfam" id="PF00171"/>
    </source>
</evidence>
<sequence>MQKFNLLIAGQGSKNKSFEPVVTPYSGEVIAEVETATVQDVERAVEQAELAAVTWRRTPAHKRYEIMIAAAALADERQEQMAQIISQENGKSILEARSEAARSGEIMRLSAFEGSQLYGVGLPLDANKGTGQEKLGFTLPQPVGVVVAITPFNYPALLVMHKIGPALAVGNAVILKPARTTPLTAIALAQCFIDAGLPEGVLSVLTGPGADLGEALVTNPKVRKISFTGSTKVGESITRIAGVKKLSLELGASSPVVVLSDADIEFAAHAVSIGGYVNAGQVCISVQRVIVEKSIRADFLDALRPKVAALKYGNPMDESNNIGSMISESEAMRVAASIKESTSQGANLLLGGEREGSYVQPTILTDVDPDSSIAQQELFGPAVVISNANDDREAIALANSTVYGLGAGVFTKNMDKAIESMREIDAGIIHVNWTPLWRADLMPYGGLKSSGIGKEGIRTTVSEMTESKTIIMHGRAW</sequence>
<keyword evidence="2" id="KW-0560">Oxidoreductase</keyword>
<feature type="domain" description="Aldehyde dehydrogenase" evidence="3">
    <location>
        <begin position="17"/>
        <end position="470"/>
    </location>
</feature>
<dbReference type="InterPro" id="IPR015590">
    <property type="entry name" value="Aldehyde_DH_dom"/>
</dbReference>
<dbReference type="InterPro" id="IPR016163">
    <property type="entry name" value="Ald_DH_C"/>
</dbReference>
<dbReference type="SUPFAM" id="SSF53720">
    <property type="entry name" value="ALDH-like"/>
    <property type="match status" value="1"/>
</dbReference>
<proteinExistence type="inferred from homology"/>